<comment type="caution">
    <text evidence="2">The sequence shown here is derived from an EMBL/GenBank/DDBJ whole genome shotgun (WGS) entry which is preliminary data.</text>
</comment>
<comment type="similarity">
    <text evidence="1">Belongs to the cycloisomerase 2 family.</text>
</comment>
<keyword evidence="2" id="KW-0378">Hydrolase</keyword>
<reference evidence="2" key="1">
    <citation type="submission" date="2024-03" db="EMBL/GenBank/DDBJ databases">
        <title>Human intestinal bacterial collection.</title>
        <authorList>
            <person name="Pauvert C."/>
            <person name="Hitch T.C.A."/>
            <person name="Clavel T."/>
        </authorList>
    </citation>
    <scope>NUCLEOTIDE SEQUENCE [LARGE SCALE GENOMIC DNA]</scope>
    <source>
        <strain evidence="2">CLA-AA-H89B</strain>
    </source>
</reference>
<dbReference type="Pfam" id="PF10282">
    <property type="entry name" value="Lactonase"/>
    <property type="match status" value="1"/>
</dbReference>
<dbReference type="InterPro" id="IPR019405">
    <property type="entry name" value="Lactonase_7-beta_prop"/>
</dbReference>
<dbReference type="Gene3D" id="2.130.10.10">
    <property type="entry name" value="YVTN repeat-like/Quinoprotein amine dehydrogenase"/>
    <property type="match status" value="1"/>
</dbReference>
<evidence type="ECO:0000313" key="3">
    <source>
        <dbReference type="Proteomes" id="UP001546774"/>
    </source>
</evidence>
<accession>A0ABV1H1N0</accession>
<dbReference type="InterPro" id="IPR050282">
    <property type="entry name" value="Cycloisomerase_2"/>
</dbReference>
<sequence length="349" mass="39153">MSDKYVAYAGSYTHESSKGIHIYDMDVEKGRITERKEVQIDNPSYLVLSHSGKFLYSICDRGVAAYKIEADGDLTLINVHTINGMRGCHLTLNKQDTFLIVSGYHDGKITVLHINEDGSVGKITDEVFHKGIGSVAERNFRPHVSSSVFTPDEELLCVCDLGIDQIKIYEFNHTTGKLKLYDIIRSQLESAPRQMTFSPDGRFAYVVCELKNYINVYSYHNSGEKGRFEFVQNIFTLRKSHKSNSAAANLIFSNDGNNCLCSNAGDNTVTIYKVNKETGELYTLSSLPVSGDYPKYISMFPDDKHILSMNNEGNSITIFTIHFDKGLIVMNGPELKISRPNNLVIKKLS</sequence>
<protein>
    <submittedName>
        <fullName evidence="2">Lactonase family protein</fullName>
        <ecNumber evidence="2">3.1.1.-</ecNumber>
    </submittedName>
</protein>
<organism evidence="2 3">
    <name type="scientific">Lachnospira intestinalis</name>
    <dbReference type="NCBI Taxonomy" id="3133158"/>
    <lineage>
        <taxon>Bacteria</taxon>
        <taxon>Bacillati</taxon>
        <taxon>Bacillota</taxon>
        <taxon>Clostridia</taxon>
        <taxon>Lachnospirales</taxon>
        <taxon>Lachnospiraceae</taxon>
        <taxon>Lachnospira</taxon>
    </lineage>
</organism>
<dbReference type="EC" id="3.1.1.-" evidence="2"/>
<dbReference type="Proteomes" id="UP001546774">
    <property type="component" value="Unassembled WGS sequence"/>
</dbReference>
<evidence type="ECO:0000313" key="2">
    <source>
        <dbReference type="EMBL" id="MEQ2553604.1"/>
    </source>
</evidence>
<dbReference type="EMBL" id="JBBMFS010000001">
    <property type="protein sequence ID" value="MEQ2553604.1"/>
    <property type="molecule type" value="Genomic_DNA"/>
</dbReference>
<dbReference type="SUPFAM" id="SSF51004">
    <property type="entry name" value="C-terminal (heme d1) domain of cytochrome cd1-nitrite reductase"/>
    <property type="match status" value="1"/>
</dbReference>
<gene>
    <name evidence="2" type="ORF">WMO37_01050</name>
</gene>
<dbReference type="InterPro" id="IPR015943">
    <property type="entry name" value="WD40/YVTN_repeat-like_dom_sf"/>
</dbReference>
<keyword evidence="3" id="KW-1185">Reference proteome</keyword>
<proteinExistence type="inferred from homology"/>
<dbReference type="PANTHER" id="PTHR30344:SF1">
    <property type="entry name" value="6-PHOSPHOGLUCONOLACTONASE"/>
    <property type="match status" value="1"/>
</dbReference>
<dbReference type="GO" id="GO:0016787">
    <property type="term" value="F:hydrolase activity"/>
    <property type="evidence" value="ECO:0007669"/>
    <property type="project" value="UniProtKB-KW"/>
</dbReference>
<dbReference type="InterPro" id="IPR011048">
    <property type="entry name" value="Haem_d1_sf"/>
</dbReference>
<dbReference type="PANTHER" id="PTHR30344">
    <property type="entry name" value="6-PHOSPHOGLUCONOLACTONASE-RELATED"/>
    <property type="match status" value="1"/>
</dbReference>
<name>A0ABV1H1N0_9FIRM</name>
<evidence type="ECO:0000256" key="1">
    <source>
        <dbReference type="ARBA" id="ARBA00005564"/>
    </source>
</evidence>